<evidence type="ECO:0000256" key="1">
    <source>
        <dbReference type="ARBA" id="ARBA00000822"/>
    </source>
</evidence>
<accession>A0AAN9J8J9</accession>
<dbReference type="InterPro" id="IPR050542">
    <property type="entry name" value="Glycosyl_Hydrlase18_Chitinase"/>
</dbReference>
<keyword evidence="4" id="KW-0146">Chitin degradation</keyword>
<dbReference type="AlphaFoldDB" id="A0AAN9J8J9"/>
<evidence type="ECO:0000259" key="8">
    <source>
        <dbReference type="PROSITE" id="PS51910"/>
    </source>
</evidence>
<protein>
    <recommendedName>
        <fullName evidence="2">chitinase</fullName>
        <ecNumber evidence="2">3.2.1.14</ecNumber>
    </recommendedName>
</protein>
<dbReference type="InterPro" id="IPR001223">
    <property type="entry name" value="Glyco_hydro18_cat"/>
</dbReference>
<keyword evidence="5" id="KW-0119">Carbohydrate metabolism</keyword>
<comment type="caution">
    <text evidence="9">The sequence shown here is derived from an EMBL/GenBank/DDBJ whole genome shotgun (WGS) entry which is preliminary data.</text>
</comment>
<evidence type="ECO:0000256" key="7">
    <source>
        <dbReference type="ARBA" id="ARBA00023326"/>
    </source>
</evidence>
<reference evidence="9 10" key="1">
    <citation type="submission" date="2024-01" db="EMBL/GenBank/DDBJ databases">
        <title>The genomes of 5 underutilized Papilionoideae crops provide insights into root nodulation and disease resistance.</title>
        <authorList>
            <person name="Yuan L."/>
        </authorList>
    </citation>
    <scope>NUCLEOTIDE SEQUENCE [LARGE SCALE GENOMIC DNA]</scope>
    <source>
        <strain evidence="9">LY-2023</strain>
        <tissue evidence="9">Leaf</tissue>
    </source>
</reference>
<dbReference type="PROSITE" id="PS51910">
    <property type="entry name" value="GH18_2"/>
    <property type="match status" value="1"/>
</dbReference>
<keyword evidence="6" id="KW-0326">Glycosidase</keyword>
<dbReference type="GO" id="GO:0005576">
    <property type="term" value="C:extracellular region"/>
    <property type="evidence" value="ECO:0007669"/>
    <property type="project" value="TreeGrafter"/>
</dbReference>
<keyword evidence="3" id="KW-0378">Hydrolase</keyword>
<dbReference type="InterPro" id="IPR017853">
    <property type="entry name" value="GH"/>
</dbReference>
<dbReference type="PANTHER" id="PTHR45708:SF21">
    <property type="entry name" value="ACIDIC ENDOCHITINASE"/>
    <property type="match status" value="1"/>
</dbReference>
<dbReference type="PANTHER" id="PTHR45708">
    <property type="entry name" value="ENDOCHITINASE"/>
    <property type="match status" value="1"/>
</dbReference>
<evidence type="ECO:0000313" key="9">
    <source>
        <dbReference type="EMBL" id="KAK7294187.1"/>
    </source>
</evidence>
<keyword evidence="10" id="KW-1185">Reference proteome</keyword>
<dbReference type="Pfam" id="PF00704">
    <property type="entry name" value="Glyco_hydro_18"/>
    <property type="match status" value="1"/>
</dbReference>
<feature type="domain" description="GH18" evidence="8">
    <location>
        <begin position="1"/>
        <end position="139"/>
    </location>
</feature>
<evidence type="ECO:0000256" key="3">
    <source>
        <dbReference type="ARBA" id="ARBA00022801"/>
    </source>
</evidence>
<dbReference type="GO" id="GO:0006032">
    <property type="term" value="P:chitin catabolic process"/>
    <property type="evidence" value="ECO:0007669"/>
    <property type="project" value="UniProtKB-KW"/>
</dbReference>
<evidence type="ECO:0000256" key="4">
    <source>
        <dbReference type="ARBA" id="ARBA00023024"/>
    </source>
</evidence>
<keyword evidence="7" id="KW-0624">Polysaccharide degradation</keyword>
<name>A0AAN9J8J9_CLITE</name>
<dbReference type="EMBL" id="JAYKXN010000004">
    <property type="protein sequence ID" value="KAK7294187.1"/>
    <property type="molecule type" value="Genomic_DNA"/>
</dbReference>
<dbReference type="EC" id="3.2.1.14" evidence="2"/>
<evidence type="ECO:0000256" key="2">
    <source>
        <dbReference type="ARBA" id="ARBA00012729"/>
    </source>
</evidence>
<dbReference type="GO" id="GO:0000272">
    <property type="term" value="P:polysaccharide catabolic process"/>
    <property type="evidence" value="ECO:0007669"/>
    <property type="project" value="UniProtKB-KW"/>
</dbReference>
<evidence type="ECO:0000256" key="5">
    <source>
        <dbReference type="ARBA" id="ARBA00023277"/>
    </source>
</evidence>
<dbReference type="Proteomes" id="UP001359559">
    <property type="component" value="Unassembled WGS sequence"/>
</dbReference>
<organism evidence="9 10">
    <name type="scientific">Clitoria ternatea</name>
    <name type="common">Butterfly pea</name>
    <dbReference type="NCBI Taxonomy" id="43366"/>
    <lineage>
        <taxon>Eukaryota</taxon>
        <taxon>Viridiplantae</taxon>
        <taxon>Streptophyta</taxon>
        <taxon>Embryophyta</taxon>
        <taxon>Tracheophyta</taxon>
        <taxon>Spermatophyta</taxon>
        <taxon>Magnoliopsida</taxon>
        <taxon>eudicotyledons</taxon>
        <taxon>Gunneridae</taxon>
        <taxon>Pentapetalae</taxon>
        <taxon>rosids</taxon>
        <taxon>fabids</taxon>
        <taxon>Fabales</taxon>
        <taxon>Fabaceae</taxon>
        <taxon>Papilionoideae</taxon>
        <taxon>50 kb inversion clade</taxon>
        <taxon>NPAAA clade</taxon>
        <taxon>indigoferoid/millettioid clade</taxon>
        <taxon>Phaseoleae</taxon>
        <taxon>Clitoria</taxon>
    </lineage>
</organism>
<dbReference type="SUPFAM" id="SSF51445">
    <property type="entry name" value="(Trans)glycosidases"/>
    <property type="match status" value="1"/>
</dbReference>
<dbReference type="GO" id="GO:0008843">
    <property type="term" value="F:endochitinase activity"/>
    <property type="evidence" value="ECO:0007669"/>
    <property type="project" value="UniProtKB-EC"/>
</dbReference>
<comment type="catalytic activity">
    <reaction evidence="1">
        <text>Random endo-hydrolysis of N-acetyl-beta-D-glucosaminide (1-&gt;4)-beta-linkages in chitin and chitodextrins.</text>
        <dbReference type="EC" id="3.2.1.14"/>
    </reaction>
</comment>
<evidence type="ECO:0000256" key="6">
    <source>
        <dbReference type="ARBA" id="ARBA00023295"/>
    </source>
</evidence>
<evidence type="ECO:0000313" key="10">
    <source>
        <dbReference type="Proteomes" id="UP001359559"/>
    </source>
</evidence>
<gene>
    <name evidence="9" type="ORF">RJT34_17072</name>
</gene>
<sequence>MKFSTLNMFLCEGSLGETCATGRYSIVNIAFLYQFGNGEAPKLFISGHCDPVKDNCSLVVRDIINCQKQGIKVMLSIGGASASYSLASSEDAKNVSDYLWNNFLGGNSSSRPLDAILDGIDFAIGGSTSTQHSEDLHFI</sequence>
<dbReference type="Gene3D" id="3.20.20.80">
    <property type="entry name" value="Glycosidases"/>
    <property type="match status" value="1"/>
</dbReference>
<proteinExistence type="predicted"/>